<evidence type="ECO:0000313" key="3">
    <source>
        <dbReference type="Proteomes" id="UP001500037"/>
    </source>
</evidence>
<evidence type="ECO:0000259" key="1">
    <source>
        <dbReference type="Pfam" id="PF21812"/>
    </source>
</evidence>
<comment type="caution">
    <text evidence="2">The sequence shown here is derived from an EMBL/GenBank/DDBJ whole genome shotgun (WGS) entry which is preliminary data.</text>
</comment>
<proteinExistence type="predicted"/>
<dbReference type="Pfam" id="PF21812">
    <property type="entry name" value="DUF6881"/>
    <property type="match status" value="1"/>
</dbReference>
<dbReference type="RefSeq" id="WP_253864970.1">
    <property type="nucleotide sequence ID" value="NZ_BAAALF010001002.1"/>
</dbReference>
<gene>
    <name evidence="2" type="ORF">GCM10009665_80530</name>
</gene>
<keyword evidence="3" id="KW-1185">Reference proteome</keyword>
<dbReference type="InterPro" id="IPR049248">
    <property type="entry name" value="DUF6881"/>
</dbReference>
<evidence type="ECO:0000313" key="2">
    <source>
        <dbReference type="EMBL" id="GAA1083672.1"/>
    </source>
</evidence>
<feature type="domain" description="DUF6881" evidence="1">
    <location>
        <begin position="3"/>
        <end position="90"/>
    </location>
</feature>
<name>A0ABN1TGX4_9ACTN</name>
<reference evidence="2 3" key="1">
    <citation type="journal article" date="2019" name="Int. J. Syst. Evol. Microbiol.">
        <title>The Global Catalogue of Microorganisms (GCM) 10K type strain sequencing project: providing services to taxonomists for standard genome sequencing and annotation.</title>
        <authorList>
            <consortium name="The Broad Institute Genomics Platform"/>
            <consortium name="The Broad Institute Genome Sequencing Center for Infectious Disease"/>
            <person name="Wu L."/>
            <person name="Ma J."/>
        </authorList>
    </citation>
    <scope>NUCLEOTIDE SEQUENCE [LARGE SCALE GENOMIC DNA]</scope>
    <source>
        <strain evidence="2 3">JCM 13004</strain>
    </source>
</reference>
<dbReference type="Proteomes" id="UP001500037">
    <property type="component" value="Unassembled WGS sequence"/>
</dbReference>
<protein>
    <recommendedName>
        <fullName evidence="1">DUF6881 domain-containing protein</fullName>
    </recommendedName>
</protein>
<sequence length="94" mass="10855">MRRYLRVAWIHDFDDEPVSLLSEILNGEEVRKVEIYRDGHADFADATRATGSTQLSETLMPSAEEISEQEEFIPEKIEAETFEAEWRVATEQHG</sequence>
<organism evidence="2 3">
    <name type="scientific">Kitasatospora nipponensis</name>
    <dbReference type="NCBI Taxonomy" id="258049"/>
    <lineage>
        <taxon>Bacteria</taxon>
        <taxon>Bacillati</taxon>
        <taxon>Actinomycetota</taxon>
        <taxon>Actinomycetes</taxon>
        <taxon>Kitasatosporales</taxon>
        <taxon>Streptomycetaceae</taxon>
        <taxon>Kitasatospora</taxon>
    </lineage>
</organism>
<accession>A0ABN1TGX4</accession>
<dbReference type="EMBL" id="BAAALF010001002">
    <property type="protein sequence ID" value="GAA1083672.1"/>
    <property type="molecule type" value="Genomic_DNA"/>
</dbReference>